<gene>
    <name evidence="3" type="ORF">B5C34_05825</name>
</gene>
<name>A0A219B3U6_9SPHN</name>
<evidence type="ECO:0000313" key="4">
    <source>
        <dbReference type="Proteomes" id="UP000198462"/>
    </source>
</evidence>
<protein>
    <recommendedName>
        <fullName evidence="2">Ice-binding protein C-terminal domain-containing protein</fullName>
    </recommendedName>
</protein>
<feature type="signal peptide" evidence="1">
    <location>
        <begin position="1"/>
        <end position="19"/>
    </location>
</feature>
<evidence type="ECO:0000256" key="1">
    <source>
        <dbReference type="SAM" id="SignalP"/>
    </source>
</evidence>
<dbReference type="Proteomes" id="UP000198462">
    <property type="component" value="Unassembled WGS sequence"/>
</dbReference>
<reference evidence="4" key="1">
    <citation type="submission" date="2017-05" db="EMBL/GenBank/DDBJ databases">
        <authorList>
            <person name="Lin X."/>
        </authorList>
    </citation>
    <scope>NUCLEOTIDE SEQUENCE [LARGE SCALE GENOMIC DNA]</scope>
    <source>
        <strain evidence="4">JLT2012</strain>
    </source>
</reference>
<evidence type="ECO:0000259" key="2">
    <source>
        <dbReference type="Pfam" id="PF07589"/>
    </source>
</evidence>
<dbReference type="EMBL" id="NFZT01000001">
    <property type="protein sequence ID" value="OWV33027.1"/>
    <property type="molecule type" value="Genomic_DNA"/>
</dbReference>
<dbReference type="InterPro" id="IPR013424">
    <property type="entry name" value="Ice-binding_C"/>
</dbReference>
<keyword evidence="1" id="KW-0732">Signal</keyword>
<accession>A0A219B3U6</accession>
<evidence type="ECO:0000313" key="3">
    <source>
        <dbReference type="EMBL" id="OWV33027.1"/>
    </source>
</evidence>
<dbReference type="RefSeq" id="WP_088711815.1">
    <property type="nucleotide sequence ID" value="NZ_NFZT01000001.1"/>
</dbReference>
<organism evidence="3 4">
    <name type="scientific">Pacificimonas flava</name>
    <dbReference type="NCBI Taxonomy" id="1234595"/>
    <lineage>
        <taxon>Bacteria</taxon>
        <taxon>Pseudomonadati</taxon>
        <taxon>Pseudomonadota</taxon>
        <taxon>Alphaproteobacteria</taxon>
        <taxon>Sphingomonadales</taxon>
        <taxon>Sphingosinicellaceae</taxon>
        <taxon>Pacificimonas</taxon>
    </lineage>
</organism>
<comment type="caution">
    <text evidence="3">The sequence shown here is derived from an EMBL/GenBank/DDBJ whole genome shotgun (WGS) entry which is preliminary data.</text>
</comment>
<sequence length="197" mass="20926">MLKPVLAFAAALTAATAQAVPITFDEVPASTPGDFTIGAYRFDVVLDGVPGPITTSLGNSSPALGFYEFDGEIGLYVTITRTDGAGFYFRQADFHSDFLQQPDGTRFYYVGMEGGFDSLSLPDNTEGAFIPVLGNGELLRELRLELYAPEAPQFDNGRSVVLVDNLVLESPADVPAPAALGLLGIGVAAMGLRRRTD</sequence>
<keyword evidence="4" id="KW-1185">Reference proteome</keyword>
<feature type="chain" id="PRO_5013098217" description="Ice-binding protein C-terminal domain-containing protein" evidence="1">
    <location>
        <begin position="20"/>
        <end position="197"/>
    </location>
</feature>
<dbReference type="NCBIfam" id="TIGR02595">
    <property type="entry name" value="PEP_CTERM"/>
    <property type="match status" value="1"/>
</dbReference>
<proteinExistence type="predicted"/>
<dbReference type="AlphaFoldDB" id="A0A219B3U6"/>
<feature type="domain" description="Ice-binding protein C-terminal" evidence="2">
    <location>
        <begin position="173"/>
        <end position="195"/>
    </location>
</feature>
<dbReference type="Pfam" id="PF07589">
    <property type="entry name" value="PEP-CTERM"/>
    <property type="match status" value="1"/>
</dbReference>